<evidence type="ECO:0000256" key="3">
    <source>
        <dbReference type="ARBA" id="ARBA00022729"/>
    </source>
</evidence>
<keyword evidence="4 7" id="KW-0255">Endonuclease</keyword>
<feature type="active site" evidence="8">
    <location>
        <position position="93"/>
    </location>
</feature>
<dbReference type="Ensembl" id="ENSPNAT00000025878.2">
    <property type="protein sequence ID" value="ENSPNAP00000034232.2"/>
    <property type="gene ID" value="ENSPNAG00000023384.2"/>
</dbReference>
<dbReference type="SMART" id="SM00476">
    <property type="entry name" value="DNaseIc"/>
    <property type="match status" value="1"/>
</dbReference>
<protein>
    <recommendedName>
        <fullName evidence="7">Deoxyribonuclease</fullName>
    </recommendedName>
</protein>
<dbReference type="GO" id="GO:0070306">
    <property type="term" value="P:lens fiber cell differentiation"/>
    <property type="evidence" value="ECO:0007669"/>
    <property type="project" value="Ensembl"/>
</dbReference>
<dbReference type="InterPro" id="IPR016202">
    <property type="entry name" value="DNase_I"/>
</dbReference>
<feature type="chain" id="PRO_5043859469" description="Deoxyribonuclease" evidence="10">
    <location>
        <begin position="20"/>
        <end position="303"/>
    </location>
</feature>
<feature type="active site" evidence="8">
    <location>
        <position position="151"/>
    </location>
</feature>
<evidence type="ECO:0000256" key="5">
    <source>
        <dbReference type="ARBA" id="ARBA00022801"/>
    </source>
</evidence>
<dbReference type="GeneTree" id="ENSGT00950000182846"/>
<evidence type="ECO:0000313" key="13">
    <source>
        <dbReference type="Proteomes" id="UP001501920"/>
    </source>
</evidence>
<evidence type="ECO:0000256" key="8">
    <source>
        <dbReference type="PIRSR" id="PIRSR000988-1"/>
    </source>
</evidence>
<dbReference type="AlphaFoldDB" id="A0A3B4ECG4"/>
<evidence type="ECO:0000256" key="4">
    <source>
        <dbReference type="ARBA" id="ARBA00022759"/>
    </source>
</evidence>
<dbReference type="PIRSF" id="PIRSF000988">
    <property type="entry name" value="DNase_I_euk"/>
    <property type="match status" value="1"/>
</dbReference>
<evidence type="ECO:0000256" key="10">
    <source>
        <dbReference type="SAM" id="SignalP"/>
    </source>
</evidence>
<comment type="similarity">
    <text evidence="1 7">Belongs to the DNase I family.</text>
</comment>
<dbReference type="InterPro" id="IPR005135">
    <property type="entry name" value="Endo/exonuclease/phosphatase"/>
</dbReference>
<dbReference type="STRING" id="42514.ENSPNAP00000034232"/>
<keyword evidence="2 7" id="KW-0540">Nuclease</keyword>
<keyword evidence="3 10" id="KW-0732">Signal</keyword>
<keyword evidence="13" id="KW-1185">Reference proteome</keyword>
<name>A0A3B4ECG4_PYGNA</name>
<dbReference type="InterPro" id="IPR036691">
    <property type="entry name" value="Endo/exonu/phosph_ase_sf"/>
</dbReference>
<evidence type="ECO:0000256" key="6">
    <source>
        <dbReference type="ARBA" id="ARBA00023157"/>
    </source>
</evidence>
<dbReference type="GO" id="GO:0004530">
    <property type="term" value="F:deoxyribonuclease I activity"/>
    <property type="evidence" value="ECO:0007669"/>
    <property type="project" value="TreeGrafter"/>
</dbReference>
<feature type="domain" description="Endonuclease/exonuclease/phosphatase" evidence="11">
    <location>
        <begin position="19"/>
        <end position="270"/>
    </location>
</feature>
<dbReference type="Proteomes" id="UP001501920">
    <property type="component" value="Chromosome 28"/>
</dbReference>
<dbReference type="Pfam" id="PF03372">
    <property type="entry name" value="Exo_endo_phos"/>
    <property type="match status" value="1"/>
</dbReference>
<dbReference type="PANTHER" id="PTHR11371:SF11">
    <property type="entry name" value="DEOXYRIBONUCLEASE"/>
    <property type="match status" value="1"/>
</dbReference>
<evidence type="ECO:0000256" key="9">
    <source>
        <dbReference type="PIRSR" id="PIRSR000988-2"/>
    </source>
</evidence>
<dbReference type="PRINTS" id="PR00130">
    <property type="entry name" value="DNASEI"/>
</dbReference>
<accession>A0A3B4ECG4</accession>
<reference evidence="12" key="2">
    <citation type="submission" date="2025-08" db="UniProtKB">
        <authorList>
            <consortium name="Ensembl"/>
        </authorList>
    </citation>
    <scope>IDENTIFICATION</scope>
</reference>
<dbReference type="PANTHER" id="PTHR11371">
    <property type="entry name" value="DEOXYRIBONUCLEASE"/>
    <property type="match status" value="1"/>
</dbReference>
<proteinExistence type="inferred from homology"/>
<dbReference type="OMA" id="KEHYQYP"/>
<sequence length="303" mass="35061">MCFVGICLFSTTLSVKICAFNVQSFGEAKANNKKVMGILIKIISRCDLSLIQEVRDSKGEAIPVLLKALNRFDKSHMYNHLESKRLGRTTYKEQYVYIYRKDMLQVQEHFHYPELKQQESNDTDVFSREPFIIRIHSPTTLVKNFVIIGHHTCPTKAMKEMEALFGVFQAVKKKWKTENVMFLGDLNADCGYVTIKGLKSLKLRNDPRFRWLITDEEDTTVRDKTHCAYDRIIVHGKELISGIVPESAQPFNFKNVFRLTEQEALEVSDHYPVELCVFETTAVTVLLLRQQKQNGQTHGWCLF</sequence>
<feature type="disulfide bond" description="Essential for enzymatic activity" evidence="9">
    <location>
        <begin position="190"/>
        <end position="227"/>
    </location>
</feature>
<dbReference type="GO" id="GO:0006308">
    <property type="term" value="P:DNA catabolic process"/>
    <property type="evidence" value="ECO:0007669"/>
    <property type="project" value="InterPro"/>
</dbReference>
<evidence type="ECO:0000256" key="7">
    <source>
        <dbReference type="PIRNR" id="PIRNR000988"/>
    </source>
</evidence>
<keyword evidence="6 9" id="KW-1015">Disulfide bond</keyword>
<reference evidence="12" key="3">
    <citation type="submission" date="2025-09" db="UniProtKB">
        <authorList>
            <consortium name="Ensembl"/>
        </authorList>
    </citation>
    <scope>IDENTIFICATION</scope>
</reference>
<dbReference type="CDD" id="cd10282">
    <property type="entry name" value="DNase1"/>
    <property type="match status" value="1"/>
</dbReference>
<feature type="signal peptide" evidence="10">
    <location>
        <begin position="1"/>
        <end position="19"/>
    </location>
</feature>
<evidence type="ECO:0000259" key="11">
    <source>
        <dbReference type="Pfam" id="PF03372"/>
    </source>
</evidence>
<dbReference type="GO" id="GO:0003677">
    <property type="term" value="F:DNA binding"/>
    <property type="evidence" value="ECO:0007669"/>
    <property type="project" value="TreeGrafter"/>
</dbReference>
<evidence type="ECO:0000256" key="2">
    <source>
        <dbReference type="ARBA" id="ARBA00022722"/>
    </source>
</evidence>
<dbReference type="FunFam" id="3.60.10.10:FF:000007">
    <property type="entry name" value="Deoxyribonuclease"/>
    <property type="match status" value="1"/>
</dbReference>
<dbReference type="Gene3D" id="3.60.10.10">
    <property type="entry name" value="Endonuclease/exonuclease/phosphatase"/>
    <property type="match status" value="1"/>
</dbReference>
<organism evidence="12 13">
    <name type="scientific">Pygocentrus nattereri</name>
    <name type="common">Red-bellied piranha</name>
    <dbReference type="NCBI Taxonomy" id="42514"/>
    <lineage>
        <taxon>Eukaryota</taxon>
        <taxon>Metazoa</taxon>
        <taxon>Chordata</taxon>
        <taxon>Craniata</taxon>
        <taxon>Vertebrata</taxon>
        <taxon>Euteleostomi</taxon>
        <taxon>Actinopterygii</taxon>
        <taxon>Neopterygii</taxon>
        <taxon>Teleostei</taxon>
        <taxon>Ostariophysi</taxon>
        <taxon>Characiformes</taxon>
        <taxon>Characoidei</taxon>
        <taxon>Pygocentrus</taxon>
    </lineage>
</organism>
<evidence type="ECO:0000313" key="12">
    <source>
        <dbReference type="Ensembl" id="ENSPNAP00000034232.2"/>
    </source>
</evidence>
<evidence type="ECO:0000256" key="1">
    <source>
        <dbReference type="ARBA" id="ARBA00007359"/>
    </source>
</evidence>
<reference evidence="12 13" key="1">
    <citation type="submission" date="2020-10" db="EMBL/GenBank/DDBJ databases">
        <title>Pygocentrus nattereri (red-bellied piranha) genome, fPygNat1, primary haplotype.</title>
        <authorList>
            <person name="Myers G."/>
            <person name="Meyer A."/>
            <person name="Karagic N."/>
            <person name="Pippel M."/>
            <person name="Winkler S."/>
            <person name="Tracey A."/>
            <person name="Wood J."/>
            <person name="Formenti G."/>
            <person name="Howe K."/>
            <person name="Fedrigo O."/>
            <person name="Jarvis E.D."/>
        </authorList>
    </citation>
    <scope>NUCLEOTIDE SEQUENCE [LARGE SCALE GENOMIC DNA]</scope>
</reference>
<dbReference type="GO" id="GO:0005634">
    <property type="term" value="C:nucleus"/>
    <property type="evidence" value="ECO:0007669"/>
    <property type="project" value="TreeGrafter"/>
</dbReference>
<keyword evidence="5 7" id="KW-0378">Hydrolase</keyword>
<dbReference type="GO" id="GO:0060041">
    <property type="term" value="P:retina development in camera-type eye"/>
    <property type="evidence" value="ECO:0007669"/>
    <property type="project" value="Ensembl"/>
</dbReference>
<dbReference type="SUPFAM" id="SSF56219">
    <property type="entry name" value="DNase I-like"/>
    <property type="match status" value="1"/>
</dbReference>